<dbReference type="InterPro" id="IPR001242">
    <property type="entry name" value="Condensation_dom"/>
</dbReference>
<feature type="domain" description="Condensation" evidence="1">
    <location>
        <begin position="2"/>
        <end position="128"/>
    </location>
</feature>
<reference evidence="2 3" key="1">
    <citation type="submission" date="2015-07" db="EMBL/GenBank/DDBJ databases">
        <authorList>
            <person name="Ju K.-S."/>
            <person name="Doroghazi J.R."/>
            <person name="Metcalf W.W."/>
        </authorList>
    </citation>
    <scope>NUCLEOTIDE SEQUENCE [LARGE SCALE GENOMIC DNA]</scope>
    <source>
        <strain evidence="2 3">NRRL B-3589</strain>
    </source>
</reference>
<keyword evidence="3" id="KW-1185">Reference proteome</keyword>
<protein>
    <recommendedName>
        <fullName evidence="1">Condensation domain-containing protein</fullName>
    </recommendedName>
</protein>
<dbReference type="Proteomes" id="UP000037020">
    <property type="component" value="Unassembled WGS sequence"/>
</dbReference>
<comment type="caution">
    <text evidence="2">The sequence shown here is derived from an EMBL/GenBank/DDBJ whole genome shotgun (WGS) entry which is preliminary data.</text>
</comment>
<accession>A0ABR5IQS5</accession>
<dbReference type="EMBL" id="LGUT01004751">
    <property type="protein sequence ID" value="KOG36867.1"/>
    <property type="molecule type" value="Genomic_DNA"/>
</dbReference>
<feature type="non-terminal residue" evidence="2">
    <location>
        <position position="1"/>
    </location>
</feature>
<dbReference type="PANTHER" id="PTHR45398">
    <property type="match status" value="1"/>
</dbReference>
<evidence type="ECO:0000313" key="2">
    <source>
        <dbReference type="EMBL" id="KOG36867.1"/>
    </source>
</evidence>
<dbReference type="InterPro" id="IPR023213">
    <property type="entry name" value="CAT-like_dom_sf"/>
</dbReference>
<organism evidence="2 3">
    <name type="scientific">Streptomyces varsoviensis</name>
    <dbReference type="NCBI Taxonomy" id="67373"/>
    <lineage>
        <taxon>Bacteria</taxon>
        <taxon>Bacillati</taxon>
        <taxon>Actinomycetota</taxon>
        <taxon>Actinomycetes</taxon>
        <taxon>Kitasatosporales</taxon>
        <taxon>Streptomycetaceae</taxon>
        <taxon>Streptomyces</taxon>
    </lineage>
</organism>
<dbReference type="Gene3D" id="3.30.559.10">
    <property type="entry name" value="Chloramphenicol acetyltransferase-like domain"/>
    <property type="match status" value="1"/>
</dbReference>
<evidence type="ECO:0000259" key="1">
    <source>
        <dbReference type="Pfam" id="PF00668"/>
    </source>
</evidence>
<proteinExistence type="predicted"/>
<feature type="non-terminal residue" evidence="2">
    <location>
        <position position="130"/>
    </location>
</feature>
<name>A0ABR5IQS5_9ACTN</name>
<gene>
    <name evidence="2" type="ORF">ADK38_47400</name>
</gene>
<dbReference type="PANTHER" id="PTHR45398:SF1">
    <property type="entry name" value="ENZYME, PUTATIVE (JCVI)-RELATED"/>
    <property type="match status" value="1"/>
</dbReference>
<sequence length="130" mass="14199">DMSADLPWRATLLRATPSESVLLIVAHHIASDGWSMGVLARDLETAFAARRAGQAPDWEPLPVQYADYALWQRAALGDPDDPESLVSGQLDYWREVLTGAPQELALPLDRPRPAVPSFRSGSVPVRVDAV</sequence>
<evidence type="ECO:0000313" key="3">
    <source>
        <dbReference type="Proteomes" id="UP000037020"/>
    </source>
</evidence>
<dbReference type="Pfam" id="PF00668">
    <property type="entry name" value="Condensation"/>
    <property type="match status" value="1"/>
</dbReference>
<dbReference type="SUPFAM" id="SSF52777">
    <property type="entry name" value="CoA-dependent acyltransferases"/>
    <property type="match status" value="2"/>
</dbReference>